<accession>A0ABD2KVG6</accession>
<proteinExistence type="predicted"/>
<protein>
    <recommendedName>
        <fullName evidence="1">MULE transposase domain-containing protein</fullName>
    </recommendedName>
</protein>
<evidence type="ECO:0000313" key="2">
    <source>
        <dbReference type="EMBL" id="KAL3106937.1"/>
    </source>
</evidence>
<evidence type="ECO:0000313" key="3">
    <source>
        <dbReference type="Proteomes" id="UP001620626"/>
    </source>
</evidence>
<reference evidence="2 3" key="1">
    <citation type="submission" date="2024-10" db="EMBL/GenBank/DDBJ databases">
        <authorList>
            <person name="Kim D."/>
        </authorList>
    </citation>
    <scope>NUCLEOTIDE SEQUENCE [LARGE SCALE GENOMIC DNA]</scope>
    <source>
        <strain evidence="2">BH-2024</strain>
    </source>
</reference>
<dbReference type="AlphaFoldDB" id="A0ABD2KVG6"/>
<evidence type="ECO:0000259" key="1">
    <source>
        <dbReference type="Pfam" id="PF10551"/>
    </source>
</evidence>
<dbReference type="InterPro" id="IPR018289">
    <property type="entry name" value="MULE_transposase_dom"/>
</dbReference>
<keyword evidence="3" id="KW-1185">Reference proteome</keyword>
<feature type="domain" description="MULE transposase" evidence="1">
    <location>
        <begin position="94"/>
        <end position="184"/>
    </location>
</feature>
<gene>
    <name evidence="2" type="ORF">niasHT_020040</name>
</gene>
<sequence>MRAQVRAGTTDETFDQLGTNDALDRMVQRVKNKLVGNVNRANPLEIRFAPELLNKDGESILIYDSRTLRVNEEDVVMVFSHSKLLDVLRRNRRWSLDGTFRSAPTQWTQVFIVGAYVDKRMVVWRKHSSQGKNSRFYREALSAIRNAVASAPARIISDFERSMMRAAREVFPEALQSGCNFHWAQCLFRKAKSGRGKEQCPQDFQERFDIGTSATHARAQSVCFDNRKGALGMQAWLSYVSKTFIGLTQAEQRLGIVAFEPQHISFLSRSSNTMRSHLRTLSMESTDFSTLSGDHSYCGPSLGRPSPSTSTPTMSSINDRNGTWTPMESSNHPASKIQCRLWNVYDRAQAALERTKQCDGVGAWTIARDIAQAIRLGKSIRNRRPKYVIKEQRVVEILETARFGTTEELMEVCNLLGLVMQGFVGGLHVRNNESDVDSEDD</sequence>
<name>A0ABD2KVG6_9BILA</name>
<dbReference type="EMBL" id="JBICBT010000629">
    <property type="protein sequence ID" value="KAL3106937.1"/>
    <property type="molecule type" value="Genomic_DNA"/>
</dbReference>
<dbReference type="Proteomes" id="UP001620626">
    <property type="component" value="Unassembled WGS sequence"/>
</dbReference>
<organism evidence="2 3">
    <name type="scientific">Heterodera trifolii</name>
    <dbReference type="NCBI Taxonomy" id="157864"/>
    <lineage>
        <taxon>Eukaryota</taxon>
        <taxon>Metazoa</taxon>
        <taxon>Ecdysozoa</taxon>
        <taxon>Nematoda</taxon>
        <taxon>Chromadorea</taxon>
        <taxon>Rhabditida</taxon>
        <taxon>Tylenchina</taxon>
        <taxon>Tylenchomorpha</taxon>
        <taxon>Tylenchoidea</taxon>
        <taxon>Heteroderidae</taxon>
        <taxon>Heteroderinae</taxon>
        <taxon>Heterodera</taxon>
    </lineage>
</organism>
<comment type="caution">
    <text evidence="2">The sequence shown here is derived from an EMBL/GenBank/DDBJ whole genome shotgun (WGS) entry which is preliminary data.</text>
</comment>
<dbReference type="Pfam" id="PF10551">
    <property type="entry name" value="MULE"/>
    <property type="match status" value="1"/>
</dbReference>